<proteinExistence type="predicted"/>
<dbReference type="InterPro" id="IPR001791">
    <property type="entry name" value="Laminin_G"/>
</dbReference>
<dbReference type="GO" id="GO:0001736">
    <property type="term" value="P:establishment of planar polarity"/>
    <property type="evidence" value="ECO:0007669"/>
    <property type="project" value="UniProtKB-ARBA"/>
</dbReference>
<evidence type="ECO:0000313" key="18">
    <source>
        <dbReference type="EMBL" id="KAK4296828.1"/>
    </source>
</evidence>
<accession>A0AAE1NW43</accession>
<sequence length="1929" mass="214417">MRRRNVETNEHEPRFTHSKYHRTVPENIKTHSSILQVHATDDDLDSNGLIQYSVSDPENFAVDDGGVLYNLRPLDYEHTNGEYLLYVYAEDQGSVRSDRKRSRVPVMLRVENTKEPPWFDNDQYSFAVSESASIDTYVGTVVARDADGDFDRYELQELTPPNTFKVDNQTGIISVGGPDFNDVWEFTFKAVAFDTTGLSSSVSVTVSIIDENTNKPVFDNCSDISVKENQPAGTGVALVKATDADHGVNGEVSYSLLNDDPTFTIETRDGYGHIFTTRSSFTTRYVPIFQHPIFNPTPPPYPHLPTPHFQPNTPPHPHLPTHHSHPISQHSILTHVPSLSSFQHSILTHVPSLSSSQHSILTHVPSLSPSFQYPISQHSILTHVPSLSPSFTPSSNTPFSTQHPSTPSSPNTPSTPHLPTQHSHPRPFSLFLPTPHLPTQHSHPRPSSLSPSIRFVQVLDRDGEDRDFFLTVIAKDGAQPASESLQEACNFKVDVLDVNDNAPIFDQKSYIQNLATDHNLELPVLRVTATDPDTDQNAEVVYSIDGPLQNTEYFTIDNHTGYIKLAKPLDPGMADTKIFSFDAVATDKGSPPLHGSAVVQINVIQSGSHPPELMSIFPEAPLIKEDVPENTEVMVVCVDSKVPGKPDLYFNLFLGNTVDTNSYGTFAKRDLPKSDSRCAINQRGVVIFVDSRTLDYETVTSYKLLLQAVVGVDVNDNSPWMEPNDGTTITENSSPNILIGTIKARDRDISEEFRTLVFSFDNASPDIESKFELRSNGELRTRVALDREEMDTYGYFIPIKVTDGMEGHENTGPFWVTVLDLNDVPPQFDKTGGVYVDQVPEDRLPGWKTGINLKVIDPDIVNHFDFQIVEGNEKNKFRIDSTTGEVRVNSILDYDAPTNDRNPVFEKKNYTFTVTENVDCNMVFGQVVATDPDLPSNVDQNIRYYLSQPELTNFTIGETTGDLSIVNCLDREAATRGTMTIYPGAVDAGGAGHDADPTSVVLYILDKNDNHPFIQSPDNSYHKFMENAPPATVTPLTIQLDDKDTPEHGCPCTLSFESFTPQDIINKFEVSKVEGDKWQYKLKPKVMLDREAQKFYELPFRTQDREGVEGTRYLTIEVGDVNDSPMTDGSSAIQVYNYQGQFPTMVIGSVYVTDEDDDDVKDKYFTLLPTDGQDQVDTYFTVDYNSGKITMEKGTPEGTYTLKVKVDDRYRNETATGTVAVLVVDLNEEAVMQSGSFRVAGYSAHQVLQKGEGSSSLYDRLKVEIGAIHNINSMNVDIFNLKDAEGGVDIRYNCHGSPYYTAPRLDGLMLQSRTELMDALNIDITLVTLNDCLYESSSPCGTGSCQQFLRPNLTSPLVVAGDTTTMVGVDITPEYNCVCGALEPPPSACYPGFCLNGGECVQQNNTLVCHCGDNPEEYGPRCELKSARFNKGYAWYQAPKVCMNSSLYLSFNTKEQDGILLYSGPTVERPWSDYPKDFLYIVLRKWTLEVYLELGTGTVRMFVKLEQNTQRTYDFIMTWNDQGVTVEVAQCLDSIEPITPPECRQSVPLMGAMNTSHLLNLAGPLQLGGIVTMANLDKLAMSYKWTIVPPNVVPFYGCIEELRHNDFLYDLNSTDYDKNTYKPCGAPIPAQVVMGKQSIVIIVVSLLCLILLVLLILCLAHRKQKAVSYNDLDGIVKETIGGSDLEGFGEKDMTQYDLKLLRVGPDGYLFSDQKDTGPPSFTNPVMHEGLYGEPDHLARREENGRTPGVGVVTAAKQRRQAPLAPMSEDLSIGDFINTNIKKVDKDSSDFDNVRHYCFEGDEMSIASLSSIGSGGSVESDSTFDYKNDWGQRFEKLNDIYRRDSDEEDDSDFEFPSVPRQRKRASLPPRVKETRSPTSSPAHSPSAMGDLGPGAGPDLDTFDPSSQITRGSQRGQPAPVTKVEDKESWC</sequence>
<dbReference type="EMBL" id="JAWZYT010003764">
    <property type="protein sequence ID" value="KAK4296828.1"/>
    <property type="molecule type" value="Genomic_DNA"/>
</dbReference>
<evidence type="ECO:0000256" key="9">
    <source>
        <dbReference type="PROSITE-ProRule" id="PRU00043"/>
    </source>
</evidence>
<organism evidence="18 19">
    <name type="scientific">Petrolisthes manimaculis</name>
    <dbReference type="NCBI Taxonomy" id="1843537"/>
    <lineage>
        <taxon>Eukaryota</taxon>
        <taxon>Metazoa</taxon>
        <taxon>Ecdysozoa</taxon>
        <taxon>Arthropoda</taxon>
        <taxon>Crustacea</taxon>
        <taxon>Multicrustacea</taxon>
        <taxon>Malacostraca</taxon>
        <taxon>Eumalacostraca</taxon>
        <taxon>Eucarida</taxon>
        <taxon>Decapoda</taxon>
        <taxon>Pleocyemata</taxon>
        <taxon>Anomura</taxon>
        <taxon>Galatheoidea</taxon>
        <taxon>Porcellanidae</taxon>
        <taxon>Petrolisthes</taxon>
    </lineage>
</organism>
<dbReference type="GO" id="GO:0016342">
    <property type="term" value="C:catenin complex"/>
    <property type="evidence" value="ECO:0007669"/>
    <property type="project" value="TreeGrafter"/>
</dbReference>
<feature type="domain" description="Cadherin" evidence="17">
    <location>
        <begin position="831"/>
        <end position="910"/>
    </location>
</feature>
<reference evidence="18" key="1">
    <citation type="submission" date="2023-11" db="EMBL/GenBank/DDBJ databases">
        <title>Genome assemblies of two species of porcelain crab, Petrolisthes cinctipes and Petrolisthes manimaculis (Anomura: Porcellanidae).</title>
        <authorList>
            <person name="Angst P."/>
        </authorList>
    </citation>
    <scope>NUCLEOTIDE SEQUENCE</scope>
    <source>
        <strain evidence="18">PB745_02</strain>
        <tissue evidence="18">Gill</tissue>
    </source>
</reference>
<evidence type="ECO:0008006" key="20">
    <source>
        <dbReference type="Google" id="ProtNLM"/>
    </source>
</evidence>
<dbReference type="GO" id="GO:0045296">
    <property type="term" value="F:cadherin binding"/>
    <property type="evidence" value="ECO:0007669"/>
    <property type="project" value="TreeGrafter"/>
</dbReference>
<dbReference type="InterPro" id="IPR056370">
    <property type="entry name" value="Shg-like_Ig-like"/>
</dbReference>
<keyword evidence="2 11" id="KW-0812">Transmembrane</keyword>
<dbReference type="PROSITE" id="PS50026">
    <property type="entry name" value="EGF_3"/>
    <property type="match status" value="1"/>
</dbReference>
<keyword evidence="7 14" id="KW-0472">Membrane</keyword>
<keyword evidence="4" id="KW-0677">Repeat</keyword>
<feature type="region of interest" description="Disordered" evidence="13">
    <location>
        <begin position="1"/>
        <end position="21"/>
    </location>
</feature>
<comment type="caution">
    <text evidence="10">Lacks conserved residue(s) required for the propagation of feature annotation.</text>
</comment>
<dbReference type="FunFam" id="2.60.40.60:FF:000033">
    <property type="entry name" value="FAT atypical cadherin 1"/>
    <property type="match status" value="1"/>
</dbReference>
<dbReference type="PANTHER" id="PTHR24027:SF442">
    <property type="entry name" value="PROTOCADHERIN-15 ISOFORM X1"/>
    <property type="match status" value="1"/>
</dbReference>
<dbReference type="InterPro" id="IPR039808">
    <property type="entry name" value="Cadherin"/>
</dbReference>
<feature type="domain" description="Cadherin" evidence="17">
    <location>
        <begin position="906"/>
        <end position="1014"/>
    </location>
</feature>
<feature type="region of interest" description="Disordered" evidence="13">
    <location>
        <begin position="391"/>
        <end position="450"/>
    </location>
</feature>
<keyword evidence="5 9" id="KW-0106">Calcium</keyword>
<dbReference type="GO" id="GO:0005509">
    <property type="term" value="F:calcium ion binding"/>
    <property type="evidence" value="ECO:0007669"/>
    <property type="project" value="UniProtKB-UniRule"/>
</dbReference>
<feature type="domain" description="Cadherin" evidence="17">
    <location>
        <begin position="1026"/>
        <end position="1127"/>
    </location>
</feature>
<dbReference type="InterPro" id="IPR027397">
    <property type="entry name" value="Catenin-bd_sf"/>
</dbReference>
<keyword evidence="3" id="KW-0732">Signal</keyword>
<evidence type="ECO:0000256" key="7">
    <source>
        <dbReference type="ARBA" id="ARBA00023136"/>
    </source>
</evidence>
<evidence type="ECO:0000256" key="5">
    <source>
        <dbReference type="ARBA" id="ARBA00022837"/>
    </source>
</evidence>
<feature type="compositionally biased region" description="Polar residues" evidence="13">
    <location>
        <begin position="1902"/>
        <end position="1914"/>
    </location>
</feature>
<comment type="subcellular location">
    <subcellularLocation>
        <location evidence="11">Cell membrane</location>
        <topology evidence="11">Single-pass type I membrane protein</topology>
    </subcellularLocation>
    <subcellularLocation>
        <location evidence="1">Membrane</location>
        <topology evidence="1">Single-pass membrane protein</topology>
    </subcellularLocation>
</comment>
<feature type="domain" description="Cadherin" evidence="17">
    <location>
        <begin position="16"/>
        <end position="119"/>
    </location>
</feature>
<feature type="domain" description="EGF-like" evidence="16">
    <location>
        <begin position="1385"/>
        <end position="1423"/>
    </location>
</feature>
<evidence type="ECO:0000256" key="10">
    <source>
        <dbReference type="PROSITE-ProRule" id="PRU00076"/>
    </source>
</evidence>
<feature type="compositionally biased region" description="Basic and acidic residues" evidence="13">
    <location>
        <begin position="1"/>
        <end position="15"/>
    </location>
</feature>
<evidence type="ECO:0000256" key="14">
    <source>
        <dbReference type="SAM" id="Phobius"/>
    </source>
</evidence>
<dbReference type="GO" id="GO:0008013">
    <property type="term" value="F:beta-catenin binding"/>
    <property type="evidence" value="ECO:0007669"/>
    <property type="project" value="TreeGrafter"/>
</dbReference>
<feature type="domain" description="Cadherin" evidence="17">
    <location>
        <begin position="453"/>
        <end position="505"/>
    </location>
</feature>
<dbReference type="InterPro" id="IPR013320">
    <property type="entry name" value="ConA-like_dom_sf"/>
</dbReference>
<evidence type="ECO:0000256" key="8">
    <source>
        <dbReference type="ARBA" id="ARBA00023157"/>
    </source>
</evidence>
<dbReference type="Proteomes" id="UP001292094">
    <property type="component" value="Unassembled WGS sequence"/>
</dbReference>
<feature type="domain" description="Cadherin" evidence="17">
    <location>
        <begin position="218"/>
        <end position="278"/>
    </location>
</feature>
<dbReference type="CDD" id="cd11304">
    <property type="entry name" value="Cadherin_repeat"/>
    <property type="match status" value="9"/>
</dbReference>
<feature type="transmembrane region" description="Helical" evidence="14">
    <location>
        <begin position="1639"/>
        <end position="1660"/>
    </location>
</feature>
<keyword evidence="10" id="KW-0245">EGF-like domain</keyword>
<dbReference type="InterPro" id="IPR000742">
    <property type="entry name" value="EGF"/>
</dbReference>
<dbReference type="Pfam" id="PF00028">
    <property type="entry name" value="Cadherin"/>
    <property type="match status" value="4"/>
</dbReference>
<evidence type="ECO:0000259" key="17">
    <source>
        <dbReference type="PROSITE" id="PS50268"/>
    </source>
</evidence>
<dbReference type="Pfam" id="PF01049">
    <property type="entry name" value="CADH_Y-type_LIR"/>
    <property type="match status" value="1"/>
</dbReference>
<dbReference type="GO" id="GO:0016477">
    <property type="term" value="P:cell migration"/>
    <property type="evidence" value="ECO:0007669"/>
    <property type="project" value="TreeGrafter"/>
</dbReference>
<dbReference type="GO" id="GO:0009887">
    <property type="term" value="P:animal organ morphogenesis"/>
    <property type="evidence" value="ECO:0007669"/>
    <property type="project" value="UniProtKB-ARBA"/>
</dbReference>
<comment type="caution">
    <text evidence="18">The sequence shown here is derived from an EMBL/GenBank/DDBJ whole genome shotgun (WGS) entry which is preliminary data.</text>
</comment>
<dbReference type="PROSITE" id="PS50025">
    <property type="entry name" value="LAM_G_DOMAIN"/>
    <property type="match status" value="1"/>
</dbReference>
<dbReference type="PROSITE" id="PS50268">
    <property type="entry name" value="CADHERIN_2"/>
    <property type="match status" value="10"/>
</dbReference>
<evidence type="ECO:0000256" key="1">
    <source>
        <dbReference type="ARBA" id="ARBA00004167"/>
    </source>
</evidence>
<feature type="compositionally biased region" description="Low complexity" evidence="13">
    <location>
        <begin position="391"/>
        <end position="420"/>
    </location>
</feature>
<dbReference type="InterPro" id="IPR020894">
    <property type="entry name" value="Cadherin_CS"/>
</dbReference>
<evidence type="ECO:0000256" key="3">
    <source>
        <dbReference type="ARBA" id="ARBA00022729"/>
    </source>
</evidence>
<evidence type="ECO:0000256" key="2">
    <source>
        <dbReference type="ARBA" id="ARBA00022692"/>
    </source>
</evidence>
<dbReference type="Gene3D" id="2.60.120.200">
    <property type="match status" value="1"/>
</dbReference>
<dbReference type="Gene3D" id="4.10.900.10">
    <property type="entry name" value="TCF3-CBD (Catenin binding domain)"/>
    <property type="match status" value="1"/>
</dbReference>
<dbReference type="SMART" id="SM00112">
    <property type="entry name" value="CA"/>
    <property type="match status" value="8"/>
</dbReference>
<dbReference type="GO" id="GO:0008104">
    <property type="term" value="P:intracellular protein localization"/>
    <property type="evidence" value="ECO:0007669"/>
    <property type="project" value="UniProtKB-ARBA"/>
</dbReference>
<feature type="compositionally biased region" description="Low complexity" evidence="13">
    <location>
        <begin position="1875"/>
        <end position="1889"/>
    </location>
</feature>
<keyword evidence="8" id="KW-1015">Disulfide bond</keyword>
<evidence type="ECO:0000259" key="15">
    <source>
        <dbReference type="PROSITE" id="PS50025"/>
    </source>
</evidence>
<dbReference type="PRINTS" id="PR00205">
    <property type="entry name" value="CADHERIN"/>
</dbReference>
<protein>
    <recommendedName>
        <fullName evidence="20">DE-cadherin</fullName>
    </recommendedName>
</protein>
<dbReference type="InterPro" id="IPR002126">
    <property type="entry name" value="Cadherin-like_dom"/>
</dbReference>
<feature type="domain" description="Laminin G" evidence="15">
    <location>
        <begin position="1425"/>
        <end position="1624"/>
    </location>
</feature>
<dbReference type="PANTHER" id="PTHR24027">
    <property type="entry name" value="CADHERIN-23"/>
    <property type="match status" value="1"/>
</dbReference>
<keyword evidence="11" id="KW-0130">Cell adhesion</keyword>
<dbReference type="GO" id="GO:0007163">
    <property type="term" value="P:establishment or maintenance of cell polarity"/>
    <property type="evidence" value="ECO:0007669"/>
    <property type="project" value="UniProtKB-ARBA"/>
</dbReference>
<dbReference type="Pfam" id="PF02210">
    <property type="entry name" value="Laminin_G_2"/>
    <property type="match status" value="1"/>
</dbReference>
<evidence type="ECO:0000313" key="19">
    <source>
        <dbReference type="Proteomes" id="UP001292094"/>
    </source>
</evidence>
<evidence type="ECO:0000256" key="13">
    <source>
        <dbReference type="SAM" id="MobiDB-lite"/>
    </source>
</evidence>
<feature type="domain" description="Cadherin" evidence="17">
    <location>
        <begin position="506"/>
        <end position="613"/>
    </location>
</feature>
<feature type="region of interest" description="Disordered" evidence="13">
    <location>
        <begin position="1840"/>
        <end position="1929"/>
    </location>
</feature>
<comment type="function">
    <text evidence="12">Cadherins are calcium-dependent cell adhesion proteins.</text>
</comment>
<evidence type="ECO:0000256" key="6">
    <source>
        <dbReference type="ARBA" id="ARBA00022989"/>
    </source>
</evidence>
<feature type="domain" description="Cadherin" evidence="17">
    <location>
        <begin position="1144"/>
        <end position="1237"/>
    </location>
</feature>
<feature type="domain" description="Cadherin" evidence="17">
    <location>
        <begin position="721"/>
        <end position="828"/>
    </location>
</feature>
<keyword evidence="19" id="KW-1185">Reference proteome</keyword>
<evidence type="ECO:0000256" key="4">
    <source>
        <dbReference type="ARBA" id="ARBA00022737"/>
    </source>
</evidence>
<evidence type="ECO:0000256" key="11">
    <source>
        <dbReference type="RuleBase" id="RU003318"/>
    </source>
</evidence>
<evidence type="ECO:0000256" key="12">
    <source>
        <dbReference type="RuleBase" id="RU004357"/>
    </source>
</evidence>
<dbReference type="InterPro" id="IPR015919">
    <property type="entry name" value="Cadherin-like_sf"/>
</dbReference>
<name>A0AAE1NW43_9EUCA</name>
<dbReference type="GO" id="GO:0007156">
    <property type="term" value="P:homophilic cell adhesion via plasma membrane adhesion molecules"/>
    <property type="evidence" value="ECO:0007669"/>
    <property type="project" value="InterPro"/>
</dbReference>
<feature type="domain" description="Cadherin" evidence="17">
    <location>
        <begin position="120"/>
        <end position="218"/>
    </location>
</feature>
<dbReference type="InterPro" id="IPR000233">
    <property type="entry name" value="Cadherin_Y-type_LIR"/>
</dbReference>
<dbReference type="SUPFAM" id="SSF49313">
    <property type="entry name" value="Cadherin-like"/>
    <property type="match status" value="9"/>
</dbReference>
<dbReference type="CDD" id="cd00110">
    <property type="entry name" value="LamG"/>
    <property type="match status" value="1"/>
</dbReference>
<dbReference type="SMART" id="SM00282">
    <property type="entry name" value="LamG"/>
    <property type="match status" value="1"/>
</dbReference>
<dbReference type="PROSITE" id="PS00232">
    <property type="entry name" value="CADHERIN_1"/>
    <property type="match status" value="2"/>
</dbReference>
<dbReference type="SUPFAM" id="SSF49899">
    <property type="entry name" value="Concanavalin A-like lectins/glucanases"/>
    <property type="match status" value="1"/>
</dbReference>
<dbReference type="Pfam" id="PF24811">
    <property type="entry name" value="Ig_Shg"/>
    <property type="match status" value="1"/>
</dbReference>
<keyword evidence="6 14" id="KW-1133">Transmembrane helix</keyword>
<gene>
    <name evidence="18" type="ORF">Pmani_030711</name>
</gene>
<evidence type="ECO:0000259" key="16">
    <source>
        <dbReference type="PROSITE" id="PS50026"/>
    </source>
</evidence>
<dbReference type="Gene3D" id="2.60.40.60">
    <property type="entry name" value="Cadherins"/>
    <property type="match status" value="10"/>
</dbReference>